<dbReference type="SUPFAM" id="SSF56672">
    <property type="entry name" value="DNA/RNA polymerases"/>
    <property type="match status" value="1"/>
</dbReference>
<reference evidence="3" key="2">
    <citation type="submission" date="2025-08" db="UniProtKB">
        <authorList>
            <consortium name="Ensembl"/>
        </authorList>
    </citation>
    <scope>IDENTIFICATION</scope>
</reference>
<dbReference type="InterPro" id="IPR000477">
    <property type="entry name" value="RT_dom"/>
</dbReference>
<dbReference type="PANTHER" id="PTHR31635">
    <property type="entry name" value="REVERSE TRANSCRIPTASE DOMAIN-CONTAINING PROTEIN-RELATED"/>
    <property type="match status" value="1"/>
</dbReference>
<dbReference type="GeneTree" id="ENSGT00940000164735"/>
<proteinExistence type="predicted"/>
<evidence type="ECO:0000313" key="3">
    <source>
        <dbReference type="Ensembl" id="ENSONIP00000069924.1"/>
    </source>
</evidence>
<dbReference type="InParanoid" id="A0A669EEK2"/>
<evidence type="ECO:0000313" key="4">
    <source>
        <dbReference type="Proteomes" id="UP000005207"/>
    </source>
</evidence>
<dbReference type="PROSITE" id="PS50878">
    <property type="entry name" value="RT_POL"/>
    <property type="match status" value="1"/>
</dbReference>
<keyword evidence="4" id="KW-1185">Reference proteome</keyword>
<reference evidence="4" key="1">
    <citation type="submission" date="2012-01" db="EMBL/GenBank/DDBJ databases">
        <title>The Genome Sequence of Oreochromis niloticus (Nile Tilapia).</title>
        <authorList>
            <consortium name="Broad Institute Genome Assembly Team"/>
            <consortium name="Broad Institute Sequencing Platform"/>
            <person name="Di Palma F."/>
            <person name="Johnson J."/>
            <person name="Lander E.S."/>
            <person name="Lindblad-Toh K."/>
        </authorList>
    </citation>
    <scope>NUCLEOTIDE SEQUENCE [LARGE SCALE GENOMIC DNA]</scope>
</reference>
<organism evidence="3 4">
    <name type="scientific">Oreochromis niloticus</name>
    <name type="common">Nile tilapia</name>
    <name type="synonym">Tilapia nilotica</name>
    <dbReference type="NCBI Taxonomy" id="8128"/>
    <lineage>
        <taxon>Eukaryota</taxon>
        <taxon>Metazoa</taxon>
        <taxon>Chordata</taxon>
        <taxon>Craniata</taxon>
        <taxon>Vertebrata</taxon>
        <taxon>Euteleostomi</taxon>
        <taxon>Actinopterygii</taxon>
        <taxon>Neopterygii</taxon>
        <taxon>Teleostei</taxon>
        <taxon>Neoteleostei</taxon>
        <taxon>Acanthomorphata</taxon>
        <taxon>Ovalentaria</taxon>
        <taxon>Cichlomorphae</taxon>
        <taxon>Cichliformes</taxon>
        <taxon>Cichlidae</taxon>
        <taxon>African cichlids</taxon>
        <taxon>Pseudocrenilabrinae</taxon>
        <taxon>Oreochromini</taxon>
        <taxon>Oreochromis</taxon>
    </lineage>
</organism>
<dbReference type="InterPro" id="IPR036691">
    <property type="entry name" value="Endo/exonu/phosph_ase_sf"/>
</dbReference>
<dbReference type="PANTHER" id="PTHR31635:SF196">
    <property type="entry name" value="REVERSE TRANSCRIPTASE DOMAIN-CONTAINING PROTEIN-RELATED"/>
    <property type="match status" value="1"/>
</dbReference>
<feature type="domain" description="Reverse transcriptase" evidence="2">
    <location>
        <begin position="527"/>
        <end position="799"/>
    </location>
</feature>
<feature type="coiled-coil region" evidence="1">
    <location>
        <begin position="334"/>
        <end position="361"/>
    </location>
</feature>
<protein>
    <recommendedName>
        <fullName evidence="2">Reverse transcriptase domain-containing protein</fullName>
    </recommendedName>
</protein>
<dbReference type="InterPro" id="IPR005135">
    <property type="entry name" value="Endo/exonuclease/phosphatase"/>
</dbReference>
<dbReference type="Proteomes" id="UP000005207">
    <property type="component" value="Linkage group LG18"/>
</dbReference>
<dbReference type="Ensembl" id="ENSONIT00000035730.1">
    <property type="protein sequence ID" value="ENSONIP00000069924.1"/>
    <property type="gene ID" value="ENSONIG00000031995.1"/>
</dbReference>
<dbReference type="GO" id="GO:0003824">
    <property type="term" value="F:catalytic activity"/>
    <property type="evidence" value="ECO:0007669"/>
    <property type="project" value="InterPro"/>
</dbReference>
<sequence length="1293" mass="151769">MFDVFVCSGSRSTKFYFVYFVDTQSICMASDKVKFISFNVNGLLNPIKRSKILSKVRAEQAHIAYLQETHLSDKEHVKLKRMGFTNLFFSSYKSGHRRGVAILISSKLNFEKVSEMGDKEGRFILVKGKIDGNPITLFNVYAPPGSDISFFQKIINIMVTETEGLLICGGDLNIHLQPKLDSSSRKTHDMKSLYKKVNTLLEEVGLIDIWRDLFPNKRDYTYYSASHSLYTRIDYFITFAKDKHKIHTCGIGTIDLSDHAPIYLSIDFDLQFKNNTWKLNSCLLNDLSFKAQIKSEISFFLELNDTGEVSPPILWDTLKAVLRGKIIAISSFKKKNRNRKLEDLKNKLKELERKHKIDSTQYTLREIKNIRNEINNLATQEIKKNLMFLKQRHYESGSKSMKILAWKLKKKIAENTIHKIRDPRTKVIKNKLNEIQEAFEIFYTTLYSEVPGGTVTQIDSFLNSLDLPTLDEEQNQTMTADITEEELKAAISRLKLSKSPGSDGYTAEWYKEFKKELIPVLLPTLNWALKKAQTPPSWKEAIISAIPKEGKDKMECGSYRPISVLNVDYKLYTSIMAKRLEEFLPTLIHNDQTGFIHQRQTQDNIRKTLHIMDHIQKNKIKAIVISVDAEKAFDSVNWNFLYRVLYKFGFHDTTIKTIQALYDNPTARIKINGYLSNSFTLERGTRQGCAWSPLLFALYLEPLAQFIRQNEDIKGIIIKGTEYKLACYADDILVYLGHPTYSLPKLMHSFEQYGQLSGYKINIGKTQLLSYNYSPSDEMRSSYPLAWQTESFKYLGINLSKDLTKLFEQNYLPIYKKIKDDIARWNLIPFFNLSSRIDSIKMNIMPRFLYLFQTLPIEINQNQFNEWDKMLSRYIWQGKRPRVRLKTLQLAKQKGGWGLPYLRYYYFAVQMRAVICWCNPSYTAQWKNLEEKMLPIPIQAILADNNLQTYINNMDNPWVKRTLKTWKTVIKEHKLEANIIALKWCAYDSEFMPNKLDSRFKDWIAKGITDLCSIMKDGKLLSFETLKRTYLLEKQDFYRYLQLRHYVDTKMKNATKTGTRLIDLFIKSYNSETIDRIVSCLYKGLLDLISHSTSYIKIKWEKEGGISISEEEWTAIWRYQWMCTSSQKWREFGWKSLIRYFITPSQKCHYDNNSPVCWRNCGNQSANHYHIFWDCSVLRDYWREIHNALQYIFKCEIPFESKTMFFGHVPQEWPKSDKHLVNILLMACKKGITRKWLSPESPTINIWMDITMDIYKMEKITAFVNHKLDKFTSYWENWVKYVTPHRPDFIFTN</sequence>
<dbReference type="Gene3D" id="3.60.10.10">
    <property type="entry name" value="Endonuclease/exonuclease/phosphatase"/>
    <property type="match status" value="1"/>
</dbReference>
<dbReference type="CDD" id="cd01650">
    <property type="entry name" value="RT_nLTR_like"/>
    <property type="match status" value="1"/>
</dbReference>
<dbReference type="CDD" id="cd09076">
    <property type="entry name" value="L1-EN"/>
    <property type="match status" value="1"/>
</dbReference>
<dbReference type="Pfam" id="PF03372">
    <property type="entry name" value="Exo_endo_phos"/>
    <property type="match status" value="1"/>
</dbReference>
<reference evidence="3" key="3">
    <citation type="submission" date="2025-09" db="UniProtKB">
        <authorList>
            <consortium name="Ensembl"/>
        </authorList>
    </citation>
    <scope>IDENTIFICATION</scope>
</reference>
<keyword evidence="1" id="KW-0175">Coiled coil</keyword>
<name>A0A669EEK2_ORENI</name>
<evidence type="ECO:0000259" key="2">
    <source>
        <dbReference type="PROSITE" id="PS50878"/>
    </source>
</evidence>
<evidence type="ECO:0000256" key="1">
    <source>
        <dbReference type="SAM" id="Coils"/>
    </source>
</evidence>
<accession>A0A669EEK2</accession>
<dbReference type="InterPro" id="IPR043502">
    <property type="entry name" value="DNA/RNA_pol_sf"/>
</dbReference>
<dbReference type="Pfam" id="PF00078">
    <property type="entry name" value="RVT_1"/>
    <property type="match status" value="1"/>
</dbReference>
<dbReference type="SUPFAM" id="SSF56219">
    <property type="entry name" value="DNase I-like"/>
    <property type="match status" value="1"/>
</dbReference>
<dbReference type="OMA" id="ICMASDK"/>